<evidence type="ECO:0000313" key="2">
    <source>
        <dbReference type="Proteomes" id="UP000214689"/>
    </source>
</evidence>
<dbReference type="Pfam" id="PF09719">
    <property type="entry name" value="C_GCAxxG_C_C"/>
    <property type="match status" value="1"/>
</dbReference>
<organism evidence="1 2">
    <name type="scientific">Mogibacterium pumilum</name>
    <dbReference type="NCBI Taxonomy" id="86332"/>
    <lineage>
        <taxon>Bacteria</taxon>
        <taxon>Bacillati</taxon>
        <taxon>Bacillota</taxon>
        <taxon>Clostridia</taxon>
        <taxon>Peptostreptococcales</taxon>
        <taxon>Anaerovoracaceae</taxon>
        <taxon>Mogibacterium</taxon>
    </lineage>
</organism>
<protein>
    <recommendedName>
        <fullName evidence="3">C_GCAxxG_C_C family protein</fullName>
    </recommendedName>
</protein>
<reference evidence="2" key="1">
    <citation type="submission" date="2016-05" db="EMBL/GenBank/DDBJ databases">
        <authorList>
            <person name="Holder M.E."/>
            <person name="Ajami N.J."/>
            <person name="Petrosino J.F."/>
        </authorList>
    </citation>
    <scope>NUCLEOTIDE SEQUENCE [LARGE SCALE GENOMIC DNA]</scope>
    <source>
        <strain evidence="2">ATCC 700696</strain>
    </source>
</reference>
<dbReference type="EMBL" id="CP016199">
    <property type="protein sequence ID" value="ASS37256.1"/>
    <property type="molecule type" value="Genomic_DNA"/>
</dbReference>
<name>A0A223AQN3_9FIRM</name>
<proteinExistence type="predicted"/>
<dbReference type="Proteomes" id="UP000214689">
    <property type="component" value="Chromosome"/>
</dbReference>
<dbReference type="InterPro" id="IPR010181">
    <property type="entry name" value="CGCAxxGCC_motif"/>
</dbReference>
<accession>A0A223AQN3</accession>
<keyword evidence="2" id="KW-1185">Reference proteome</keyword>
<evidence type="ECO:0000313" key="1">
    <source>
        <dbReference type="EMBL" id="ASS37256.1"/>
    </source>
</evidence>
<evidence type="ECO:0008006" key="3">
    <source>
        <dbReference type="Google" id="ProtNLM"/>
    </source>
</evidence>
<dbReference type="AlphaFoldDB" id="A0A223AQN3"/>
<dbReference type="RefSeq" id="WP_094233476.1">
    <property type="nucleotide sequence ID" value="NZ_CP016199.1"/>
</dbReference>
<gene>
    <name evidence="1" type="ORF">AXF17_01380</name>
</gene>
<sequence>MVEQVNFEDVKRDVIHAFTNGCMCSESVITIANKHWDLGMGDDIMAIATGFPFGFGDGGNVCGAVASATMALGKVFGRVIPGDPSYEKCLTLVRELNDDIIAKFGSALCPDLLEGYEFATPVRKEHCCEIVVAVMESFARIMERECGVHVCM</sequence>
<dbReference type="OrthoDB" id="190287at2"/>
<dbReference type="NCBIfam" id="TIGR01909">
    <property type="entry name" value="C_GCAxxG_C_C"/>
    <property type="match status" value="1"/>
</dbReference>